<dbReference type="AlphaFoldDB" id="A0A6A6QN08"/>
<reference evidence="4" key="1">
    <citation type="journal article" date="2020" name="Stud. Mycol.">
        <title>101 Dothideomycetes genomes: a test case for predicting lifestyles and emergence of pathogens.</title>
        <authorList>
            <person name="Haridas S."/>
            <person name="Albert R."/>
            <person name="Binder M."/>
            <person name="Bloem J."/>
            <person name="Labutti K."/>
            <person name="Salamov A."/>
            <person name="Andreopoulos B."/>
            <person name="Baker S."/>
            <person name="Barry K."/>
            <person name="Bills G."/>
            <person name="Bluhm B."/>
            <person name="Cannon C."/>
            <person name="Castanera R."/>
            <person name="Culley D."/>
            <person name="Daum C."/>
            <person name="Ezra D."/>
            <person name="Gonzalez J."/>
            <person name="Henrissat B."/>
            <person name="Kuo A."/>
            <person name="Liang C."/>
            <person name="Lipzen A."/>
            <person name="Lutzoni F."/>
            <person name="Magnuson J."/>
            <person name="Mondo S."/>
            <person name="Nolan M."/>
            <person name="Ohm R."/>
            <person name="Pangilinan J."/>
            <person name="Park H.-J."/>
            <person name="Ramirez L."/>
            <person name="Alfaro M."/>
            <person name="Sun H."/>
            <person name="Tritt A."/>
            <person name="Yoshinaga Y."/>
            <person name="Zwiers L.-H."/>
            <person name="Turgeon B."/>
            <person name="Goodwin S."/>
            <person name="Spatafora J."/>
            <person name="Crous P."/>
            <person name="Grigoriev I."/>
        </authorList>
    </citation>
    <scope>NUCLEOTIDE SEQUENCE</scope>
    <source>
        <strain evidence="4">CBS 269.34</strain>
    </source>
</reference>
<dbReference type="PANTHER" id="PTHR42085:SF1">
    <property type="entry name" value="F-BOX DOMAIN-CONTAINING PROTEIN"/>
    <property type="match status" value="1"/>
</dbReference>
<protein>
    <recommendedName>
        <fullName evidence="3">DUF7730 domain-containing protein</fullName>
    </recommendedName>
</protein>
<accession>A0A6A6QN08</accession>
<dbReference type="Pfam" id="PF24864">
    <property type="entry name" value="DUF7730"/>
    <property type="match status" value="1"/>
</dbReference>
<feature type="domain" description="DUF7730" evidence="3">
    <location>
        <begin position="198"/>
        <end position="300"/>
    </location>
</feature>
<organism evidence="4 5">
    <name type="scientific">Lophium mytilinum</name>
    <dbReference type="NCBI Taxonomy" id="390894"/>
    <lineage>
        <taxon>Eukaryota</taxon>
        <taxon>Fungi</taxon>
        <taxon>Dikarya</taxon>
        <taxon>Ascomycota</taxon>
        <taxon>Pezizomycotina</taxon>
        <taxon>Dothideomycetes</taxon>
        <taxon>Pleosporomycetidae</taxon>
        <taxon>Mytilinidiales</taxon>
        <taxon>Mytilinidiaceae</taxon>
        <taxon>Lophium</taxon>
    </lineage>
</organism>
<dbReference type="InterPro" id="IPR056632">
    <property type="entry name" value="DUF7730"/>
</dbReference>
<proteinExistence type="predicted"/>
<evidence type="ECO:0000259" key="3">
    <source>
        <dbReference type="Pfam" id="PF24864"/>
    </source>
</evidence>
<dbReference type="Gene3D" id="1.10.287.1490">
    <property type="match status" value="1"/>
</dbReference>
<feature type="region of interest" description="Disordered" evidence="2">
    <location>
        <begin position="510"/>
        <end position="529"/>
    </location>
</feature>
<evidence type="ECO:0000313" key="4">
    <source>
        <dbReference type="EMBL" id="KAF2493514.1"/>
    </source>
</evidence>
<sequence>MKAFIKAMRALPRGRAVHDRLLKPAASPQHCDIERQVLKAKNDELESVLEVIKSDIKALQRKHDALDDDYTKLIFKHTASKAVRDHLKVSKEHLERELGAAKDYIKTLQSIYDALDAEYTKVKTQLEISNAKIETLNSTLSAKNGQIQYLIGQYDRQYVSAAEKFLAEKGFVQGALQGLQSRFSPGQVLLDAHINRMSAFRLMKLPGELRNRIYEFALVLGHPVDLWPINGFALGLSNLVSKPPIKSRDEILQKDLANINIALLRVSKQVYKETVGMLYGHNTFQFSGHEAFVPMTAFLRHIGSGCNFITSISIECPRDSFQTVNRSWKLDEDKNEFMQEKESALDAFYRRLRVSGYYSVIGHPHESFVVGEGERILGRLPALRSFTMLVPHAMAIRSSSYLVRENVNRRVDMLRWEADAQTKQFAAATAAGTQVEKSVVFIRRHETQPKIYKDVWDKVTDLDDEKQMGWEDFKKVKEHYGWKIEHASYTMQPDGPAFIVDKPKPLRVEQAHQVESDKDDEPFPLDYVA</sequence>
<evidence type="ECO:0000256" key="1">
    <source>
        <dbReference type="SAM" id="Coils"/>
    </source>
</evidence>
<dbReference type="EMBL" id="MU004192">
    <property type="protein sequence ID" value="KAF2493514.1"/>
    <property type="molecule type" value="Genomic_DNA"/>
</dbReference>
<dbReference type="OrthoDB" id="5272396at2759"/>
<keyword evidence="1" id="KW-0175">Coiled coil</keyword>
<evidence type="ECO:0000313" key="5">
    <source>
        <dbReference type="Proteomes" id="UP000799750"/>
    </source>
</evidence>
<feature type="coiled-coil region" evidence="1">
    <location>
        <begin position="35"/>
        <end position="69"/>
    </location>
</feature>
<keyword evidence="5" id="KW-1185">Reference proteome</keyword>
<dbReference type="Proteomes" id="UP000799750">
    <property type="component" value="Unassembled WGS sequence"/>
</dbReference>
<gene>
    <name evidence="4" type="ORF">BU16DRAFT_541195</name>
</gene>
<name>A0A6A6QN08_9PEZI</name>
<evidence type="ECO:0000256" key="2">
    <source>
        <dbReference type="SAM" id="MobiDB-lite"/>
    </source>
</evidence>
<dbReference type="PANTHER" id="PTHR42085">
    <property type="entry name" value="F-BOX DOMAIN-CONTAINING PROTEIN"/>
    <property type="match status" value="1"/>
</dbReference>
<dbReference type="InterPro" id="IPR038883">
    <property type="entry name" value="AN11006-like"/>
</dbReference>